<dbReference type="EMBL" id="CP092882">
    <property type="protein sequence ID" value="UYV81599.1"/>
    <property type="molecule type" value="Genomic_DNA"/>
</dbReference>
<sequence>MSISLAFSKVSANFEITFSIARIQIDLDASGKIPEGFLGGTTANLGSYDQCLSLRSPAGFQGKYCMLHLRPSLPPLPTNLKEYPIFRTLPELRNISNPSSRLREAVLLKRSEKGQNSDWILHVKMRDRTQSISFSISWPSNQPHSSLILLIPSS</sequence>
<evidence type="ECO:0000313" key="2">
    <source>
        <dbReference type="EMBL" id="UYV81599.1"/>
    </source>
</evidence>
<evidence type="ECO:0000313" key="3">
    <source>
        <dbReference type="Proteomes" id="UP001235939"/>
    </source>
</evidence>
<organism evidence="2 3">
    <name type="scientific">Cordylochernes scorpioides</name>
    <dbReference type="NCBI Taxonomy" id="51811"/>
    <lineage>
        <taxon>Eukaryota</taxon>
        <taxon>Metazoa</taxon>
        <taxon>Ecdysozoa</taxon>
        <taxon>Arthropoda</taxon>
        <taxon>Chelicerata</taxon>
        <taxon>Arachnida</taxon>
        <taxon>Pseudoscorpiones</taxon>
        <taxon>Cheliferoidea</taxon>
        <taxon>Chernetidae</taxon>
        <taxon>Cordylochernes</taxon>
    </lineage>
</organism>
<protein>
    <recommendedName>
        <fullName evidence="1">Nose resistant-to-fluoxetine protein N-terminal domain-containing protein</fullName>
    </recommendedName>
</protein>
<dbReference type="Pfam" id="PF20146">
    <property type="entry name" value="NRF"/>
    <property type="match status" value="1"/>
</dbReference>
<feature type="domain" description="Nose resistant-to-fluoxetine protein N-terminal" evidence="1">
    <location>
        <begin position="11"/>
        <end position="118"/>
    </location>
</feature>
<reference evidence="2 3" key="1">
    <citation type="submission" date="2022-01" db="EMBL/GenBank/DDBJ databases">
        <title>A chromosomal length assembly of Cordylochernes scorpioides.</title>
        <authorList>
            <person name="Zeh D."/>
            <person name="Zeh J."/>
        </authorList>
    </citation>
    <scope>NUCLEOTIDE SEQUENCE [LARGE SCALE GENOMIC DNA]</scope>
    <source>
        <strain evidence="2">IN4F17</strain>
        <tissue evidence="2">Whole Body</tissue>
    </source>
</reference>
<keyword evidence="3" id="KW-1185">Reference proteome</keyword>
<gene>
    <name evidence="2" type="ORF">LAZ67_20001653</name>
</gene>
<dbReference type="InterPro" id="IPR006621">
    <property type="entry name" value="Nose-resist-to-fluoxetine_N"/>
</dbReference>
<dbReference type="SMART" id="SM00703">
    <property type="entry name" value="NRF"/>
    <property type="match status" value="1"/>
</dbReference>
<name>A0ABY6LK61_9ARAC</name>
<dbReference type="Proteomes" id="UP001235939">
    <property type="component" value="Chromosome 20"/>
</dbReference>
<accession>A0ABY6LK61</accession>
<evidence type="ECO:0000259" key="1">
    <source>
        <dbReference type="SMART" id="SM00703"/>
    </source>
</evidence>
<proteinExistence type="predicted"/>